<keyword evidence="6" id="KW-0902">Two-component regulatory system</keyword>
<dbReference type="PANTHER" id="PTHR43304">
    <property type="entry name" value="PHYTOCHROME-LIKE PROTEIN CPH1"/>
    <property type="match status" value="1"/>
</dbReference>
<evidence type="ECO:0000256" key="7">
    <source>
        <dbReference type="SAM" id="Coils"/>
    </source>
</evidence>
<reference evidence="12" key="1">
    <citation type="submission" date="2020-10" db="EMBL/GenBank/DDBJ databases">
        <authorList>
            <person name="Castelo-Branco R."/>
            <person name="Eusebio N."/>
            <person name="Adriana R."/>
            <person name="Vieira A."/>
            <person name="Brugerolle De Fraissinette N."/>
            <person name="Rezende De Castro R."/>
            <person name="Schneider M.P."/>
            <person name="Vasconcelos V."/>
            <person name="Leao P.N."/>
        </authorList>
    </citation>
    <scope>NUCLEOTIDE SEQUENCE</scope>
    <source>
        <strain evidence="12">LEGE 06105</strain>
    </source>
</reference>
<dbReference type="EC" id="2.7.13.3" evidence="2"/>
<feature type="domain" description="PAS" evidence="10">
    <location>
        <begin position="138"/>
        <end position="212"/>
    </location>
</feature>
<feature type="coiled-coil region" evidence="7">
    <location>
        <begin position="517"/>
        <end position="562"/>
    </location>
</feature>
<dbReference type="SMART" id="SM00086">
    <property type="entry name" value="PAC"/>
    <property type="match status" value="4"/>
</dbReference>
<dbReference type="InterPro" id="IPR003661">
    <property type="entry name" value="HisK_dim/P_dom"/>
</dbReference>
<dbReference type="CDD" id="cd00082">
    <property type="entry name" value="HisKA"/>
    <property type="match status" value="1"/>
</dbReference>
<dbReference type="PROSITE" id="PS50109">
    <property type="entry name" value="HIS_KIN"/>
    <property type="match status" value="1"/>
</dbReference>
<dbReference type="Gene3D" id="3.30.565.10">
    <property type="entry name" value="Histidine kinase-like ATPase, C-terminal domain"/>
    <property type="match status" value="1"/>
</dbReference>
<feature type="domain" description="PAC" evidence="11">
    <location>
        <begin position="345"/>
        <end position="397"/>
    </location>
</feature>
<dbReference type="SMART" id="SM00091">
    <property type="entry name" value="PAS"/>
    <property type="match status" value="5"/>
</dbReference>
<dbReference type="InterPro" id="IPR036097">
    <property type="entry name" value="HisK_dim/P_sf"/>
</dbReference>
<evidence type="ECO:0000256" key="4">
    <source>
        <dbReference type="ARBA" id="ARBA00022679"/>
    </source>
</evidence>
<evidence type="ECO:0000256" key="1">
    <source>
        <dbReference type="ARBA" id="ARBA00000085"/>
    </source>
</evidence>
<comment type="caution">
    <text evidence="12">The sequence shown here is derived from an EMBL/GenBank/DDBJ whole genome shotgun (WGS) entry which is preliminary data.</text>
</comment>
<dbReference type="SUPFAM" id="SSF55785">
    <property type="entry name" value="PYP-like sensor domain (PAS domain)"/>
    <property type="match status" value="5"/>
</dbReference>
<evidence type="ECO:0000259" key="9">
    <source>
        <dbReference type="PROSITE" id="PS50109"/>
    </source>
</evidence>
<dbReference type="CDD" id="cd00130">
    <property type="entry name" value="PAS"/>
    <property type="match status" value="4"/>
</dbReference>
<dbReference type="Pfam" id="PF08448">
    <property type="entry name" value="PAS_4"/>
    <property type="match status" value="2"/>
</dbReference>
<keyword evidence="7" id="KW-0175">Coiled coil</keyword>
<dbReference type="RefSeq" id="WP_193921161.1">
    <property type="nucleotide sequence ID" value="NZ_JADEWL010000044.1"/>
</dbReference>
<evidence type="ECO:0000313" key="13">
    <source>
        <dbReference type="Proteomes" id="UP000620559"/>
    </source>
</evidence>
<dbReference type="InterPro" id="IPR052162">
    <property type="entry name" value="Sensor_kinase/Photoreceptor"/>
</dbReference>
<proteinExistence type="predicted"/>
<dbReference type="FunFam" id="3.30.450.20:FF:000155">
    <property type="entry name" value="Sensor histidine kinase TodS"/>
    <property type="match status" value="1"/>
</dbReference>
<sequence length="1065" mass="121904">MLPITANLLAIASFMPHGTCYLWKPGLVGLHLVSDAVTALSYFSIPVTLIYILRKRADIPFNGIFWLFASFIIFCGSGHLMDIWTLWHPDYWISGYIRAITAIVSLITAIALTHLIPQILALPTPEKLQAEIQARKQNEQFLRSIYEGVTEAIFVVDTTQQGEFLYTSINPVTERVMGMSSKEVQGKTPEQVLPNNSATTVRERYNRCLSTGESITYEECLKFNGSEEDSWWLTSLKPLYDEANQIYRIIGTSVSITQRKQAEAQLQESERRFRAIFNSMFQFIGLLKPDGTLVEVNQTALDFGGISKEDVVNRPFWENYWWTISPETQHSLQQAIEKAANGEFVRYEVDLLGAGDKVTAIDFSLKPVFNEQGEVELLIPEGRDITDKKVMIQALQKSEERWQLALQGTGDGIFDWNIATNEAFFSTRYKEMLGYEDGEVENSYEGWENLIHPEDVELTQATWNAYLNHQIPQYQVEFRLRCKDGSYKWILARGMALWNQIGVAVRMIGSHQDISDRKAAEAEIIRLNQELEARVRQRTAQLEESNRRKDELIESEQSARAEVKIYEDIVKSIQIGLCIWQMDDLNDITSFRLVTTNPAASRMLGLNIQNYLGKPIEECFPNMLNEEHLIQLQTYAQVVKTKQVKDLGEFTYGDERINSSFFKVTAFPLPGNLVGVAFDNVTQRKRMETALAESERLYRNVVNSVKEVVFQIDKTGCWTFLSAAWIDITGYSIKESLCKYFANLMYGEEEQIKGRELFASVISGNEENFQYEFRILTKNGDFRWLEMYAQLETNSDDEQIGVYGTLNDVTERKQTEAVLQSRADELAQINLILLQTTRELEKRNKELDQFAYVTSHDLKAPLRAIANLSEWIEEDLQEVLTEDTQKQMNLLRGRVHRMEALINGLLKYSRIGRIKTEPETVNVGQLLTEIIDSIAPPQEFTIEIVGQMPTLVTEKIPLQQVFSNLISNAVKHHHRTDGKVTIEVKEQDIFYEFAVSDNGTGIAEQYHQKIFVIFQTLEARDKQENTGIGLAIVKRIVNELGGTISLESEVGKGTTFRFTWLKKRM</sequence>
<dbReference type="Gene3D" id="1.10.287.130">
    <property type="match status" value="1"/>
</dbReference>
<feature type="transmembrane region" description="Helical" evidence="8">
    <location>
        <begin position="93"/>
        <end position="116"/>
    </location>
</feature>
<gene>
    <name evidence="12" type="ORF">IQ247_14615</name>
</gene>
<dbReference type="PROSITE" id="PS50113">
    <property type="entry name" value="PAC"/>
    <property type="match status" value="4"/>
</dbReference>
<feature type="transmembrane region" description="Helical" evidence="8">
    <location>
        <begin position="65"/>
        <end position="87"/>
    </location>
</feature>
<dbReference type="Pfam" id="PF08447">
    <property type="entry name" value="PAS_3"/>
    <property type="match status" value="1"/>
</dbReference>
<evidence type="ECO:0000313" key="12">
    <source>
        <dbReference type="EMBL" id="MBE9213883.1"/>
    </source>
</evidence>
<keyword evidence="8" id="KW-0812">Transmembrane</keyword>
<dbReference type="InterPro" id="IPR013656">
    <property type="entry name" value="PAS_4"/>
</dbReference>
<name>A0A8J7F0Z2_9CYAN</name>
<dbReference type="PANTHER" id="PTHR43304:SF1">
    <property type="entry name" value="PAC DOMAIN-CONTAINING PROTEIN"/>
    <property type="match status" value="1"/>
</dbReference>
<dbReference type="InterPro" id="IPR000014">
    <property type="entry name" value="PAS"/>
</dbReference>
<keyword evidence="5" id="KW-0418">Kinase</keyword>
<keyword evidence="3" id="KW-0597">Phosphoprotein</keyword>
<evidence type="ECO:0000256" key="2">
    <source>
        <dbReference type="ARBA" id="ARBA00012438"/>
    </source>
</evidence>
<dbReference type="InterPro" id="IPR001610">
    <property type="entry name" value="PAC"/>
</dbReference>
<dbReference type="GO" id="GO:0000155">
    <property type="term" value="F:phosphorelay sensor kinase activity"/>
    <property type="evidence" value="ECO:0007669"/>
    <property type="project" value="InterPro"/>
</dbReference>
<dbReference type="InterPro" id="IPR013655">
    <property type="entry name" value="PAS_fold_3"/>
</dbReference>
<dbReference type="EMBL" id="JADEWL010000044">
    <property type="protein sequence ID" value="MBE9213883.1"/>
    <property type="molecule type" value="Genomic_DNA"/>
</dbReference>
<dbReference type="Pfam" id="PF13426">
    <property type="entry name" value="PAS_9"/>
    <property type="match status" value="1"/>
</dbReference>
<evidence type="ECO:0000256" key="3">
    <source>
        <dbReference type="ARBA" id="ARBA00022553"/>
    </source>
</evidence>
<feature type="domain" description="PAC" evidence="11">
    <location>
        <begin position="474"/>
        <end position="526"/>
    </location>
</feature>
<dbReference type="Proteomes" id="UP000620559">
    <property type="component" value="Unassembled WGS sequence"/>
</dbReference>
<dbReference type="AlphaFoldDB" id="A0A8J7F0Z2"/>
<evidence type="ECO:0000256" key="6">
    <source>
        <dbReference type="ARBA" id="ARBA00023012"/>
    </source>
</evidence>
<dbReference type="InterPro" id="IPR000700">
    <property type="entry name" value="PAS-assoc_C"/>
</dbReference>
<dbReference type="Gene3D" id="2.10.70.100">
    <property type="match status" value="1"/>
</dbReference>
<dbReference type="Pfam" id="PF00989">
    <property type="entry name" value="PAS"/>
    <property type="match status" value="1"/>
</dbReference>
<dbReference type="InterPro" id="IPR036890">
    <property type="entry name" value="HATPase_C_sf"/>
</dbReference>
<dbReference type="SUPFAM" id="SSF55874">
    <property type="entry name" value="ATPase domain of HSP90 chaperone/DNA topoisomerase II/histidine kinase"/>
    <property type="match status" value="1"/>
</dbReference>
<feature type="domain" description="PAS" evidence="10">
    <location>
        <begin position="269"/>
        <end position="343"/>
    </location>
</feature>
<dbReference type="SUPFAM" id="SSF47384">
    <property type="entry name" value="Homodimeric domain of signal transducing histidine kinase"/>
    <property type="match status" value="1"/>
</dbReference>
<feature type="domain" description="PAS" evidence="10">
    <location>
        <begin position="694"/>
        <end position="765"/>
    </location>
</feature>
<dbReference type="InterPro" id="IPR035965">
    <property type="entry name" value="PAS-like_dom_sf"/>
</dbReference>
<keyword evidence="13" id="KW-1185">Reference proteome</keyword>
<feature type="domain" description="PAC" evidence="11">
    <location>
        <begin position="769"/>
        <end position="821"/>
    </location>
</feature>
<feature type="domain" description="PAS" evidence="10">
    <location>
        <begin position="398"/>
        <end position="470"/>
    </location>
</feature>
<organism evidence="12 13">
    <name type="scientific">Plectonema cf. radiosum LEGE 06105</name>
    <dbReference type="NCBI Taxonomy" id="945769"/>
    <lineage>
        <taxon>Bacteria</taxon>
        <taxon>Bacillati</taxon>
        <taxon>Cyanobacteriota</taxon>
        <taxon>Cyanophyceae</taxon>
        <taxon>Oscillatoriophycideae</taxon>
        <taxon>Oscillatoriales</taxon>
        <taxon>Microcoleaceae</taxon>
        <taxon>Plectonema</taxon>
    </lineage>
</organism>
<dbReference type="Gene3D" id="3.30.450.20">
    <property type="entry name" value="PAS domain"/>
    <property type="match status" value="5"/>
</dbReference>
<dbReference type="InterPro" id="IPR005467">
    <property type="entry name" value="His_kinase_dom"/>
</dbReference>
<feature type="transmembrane region" description="Helical" evidence="8">
    <location>
        <begin position="32"/>
        <end position="53"/>
    </location>
</feature>
<dbReference type="InterPro" id="IPR013767">
    <property type="entry name" value="PAS_fold"/>
</dbReference>
<dbReference type="InterPro" id="IPR004358">
    <property type="entry name" value="Sig_transdc_His_kin-like_C"/>
</dbReference>
<dbReference type="SMART" id="SM00388">
    <property type="entry name" value="HisKA"/>
    <property type="match status" value="1"/>
</dbReference>
<accession>A0A8J7F0Z2</accession>
<protein>
    <recommendedName>
        <fullName evidence="2">histidine kinase</fullName>
        <ecNumber evidence="2">2.7.13.3</ecNumber>
    </recommendedName>
</protein>
<keyword evidence="4" id="KW-0808">Transferase</keyword>
<dbReference type="SMART" id="SM00387">
    <property type="entry name" value="HATPase_c"/>
    <property type="match status" value="1"/>
</dbReference>
<dbReference type="PROSITE" id="PS50112">
    <property type="entry name" value="PAS"/>
    <property type="match status" value="4"/>
</dbReference>
<keyword evidence="8" id="KW-1133">Transmembrane helix</keyword>
<feature type="domain" description="PAC" evidence="11">
    <location>
        <begin position="217"/>
        <end position="268"/>
    </location>
</feature>
<dbReference type="Pfam" id="PF02518">
    <property type="entry name" value="HATPase_c"/>
    <property type="match status" value="1"/>
</dbReference>
<evidence type="ECO:0000256" key="5">
    <source>
        <dbReference type="ARBA" id="ARBA00022777"/>
    </source>
</evidence>
<dbReference type="GO" id="GO:0006355">
    <property type="term" value="P:regulation of DNA-templated transcription"/>
    <property type="evidence" value="ECO:0007669"/>
    <property type="project" value="InterPro"/>
</dbReference>
<evidence type="ECO:0000259" key="10">
    <source>
        <dbReference type="PROSITE" id="PS50112"/>
    </source>
</evidence>
<dbReference type="InterPro" id="IPR003594">
    <property type="entry name" value="HATPase_dom"/>
</dbReference>
<comment type="catalytic activity">
    <reaction evidence="1">
        <text>ATP + protein L-histidine = ADP + protein N-phospho-L-histidine.</text>
        <dbReference type="EC" id="2.7.13.3"/>
    </reaction>
</comment>
<evidence type="ECO:0000259" key="11">
    <source>
        <dbReference type="PROSITE" id="PS50113"/>
    </source>
</evidence>
<evidence type="ECO:0000256" key="8">
    <source>
        <dbReference type="SAM" id="Phobius"/>
    </source>
</evidence>
<dbReference type="PRINTS" id="PR00344">
    <property type="entry name" value="BCTRLSENSOR"/>
</dbReference>
<keyword evidence="8" id="KW-0472">Membrane</keyword>
<dbReference type="InterPro" id="IPR058544">
    <property type="entry name" value="ETR1_N"/>
</dbReference>
<dbReference type="NCBIfam" id="TIGR00229">
    <property type="entry name" value="sensory_box"/>
    <property type="match status" value="4"/>
</dbReference>
<dbReference type="Pfam" id="PF00512">
    <property type="entry name" value="HisKA"/>
    <property type="match status" value="1"/>
</dbReference>
<dbReference type="Pfam" id="PF25487">
    <property type="entry name" value="ETR1_N"/>
    <property type="match status" value="1"/>
</dbReference>
<feature type="domain" description="Histidine kinase" evidence="9">
    <location>
        <begin position="853"/>
        <end position="1064"/>
    </location>
</feature>